<evidence type="ECO:0000313" key="1">
    <source>
        <dbReference type="EMBL" id="MED6131939.1"/>
    </source>
</evidence>
<accession>A0ABU6S6Z0</accession>
<name>A0ABU6S6Z0_9FABA</name>
<dbReference type="Proteomes" id="UP001341840">
    <property type="component" value="Unassembled WGS sequence"/>
</dbReference>
<dbReference type="EMBL" id="JASCZI010060454">
    <property type="protein sequence ID" value="MED6131939.1"/>
    <property type="molecule type" value="Genomic_DNA"/>
</dbReference>
<organism evidence="1 2">
    <name type="scientific">Stylosanthes scabra</name>
    <dbReference type="NCBI Taxonomy" id="79078"/>
    <lineage>
        <taxon>Eukaryota</taxon>
        <taxon>Viridiplantae</taxon>
        <taxon>Streptophyta</taxon>
        <taxon>Embryophyta</taxon>
        <taxon>Tracheophyta</taxon>
        <taxon>Spermatophyta</taxon>
        <taxon>Magnoliopsida</taxon>
        <taxon>eudicotyledons</taxon>
        <taxon>Gunneridae</taxon>
        <taxon>Pentapetalae</taxon>
        <taxon>rosids</taxon>
        <taxon>fabids</taxon>
        <taxon>Fabales</taxon>
        <taxon>Fabaceae</taxon>
        <taxon>Papilionoideae</taxon>
        <taxon>50 kb inversion clade</taxon>
        <taxon>dalbergioids sensu lato</taxon>
        <taxon>Dalbergieae</taxon>
        <taxon>Pterocarpus clade</taxon>
        <taxon>Stylosanthes</taxon>
    </lineage>
</organism>
<evidence type="ECO:0000313" key="2">
    <source>
        <dbReference type="Proteomes" id="UP001341840"/>
    </source>
</evidence>
<proteinExistence type="predicted"/>
<keyword evidence="2" id="KW-1185">Reference proteome</keyword>
<protein>
    <submittedName>
        <fullName evidence="1">Uncharacterized protein</fullName>
    </submittedName>
</protein>
<comment type="caution">
    <text evidence="1">The sequence shown here is derived from an EMBL/GenBank/DDBJ whole genome shotgun (WGS) entry which is preliminary data.</text>
</comment>
<gene>
    <name evidence="1" type="ORF">PIB30_014651</name>
</gene>
<sequence length="282" mass="31389">MIQAWFSARMCELKLEEEEQADPEIPTTIPEIQHNSNSEILHIDNNSTSQVAEPFNLHLKLTDLEATYFEDLNRVINGNEPTSISNGFVAMSNVVDASLQSTEEGVNRPPLKPPHLYSHAEVLDGVEDNAGLNCSGGCLSDVVDDGSRSSAEVSASVRKKWTLSSAMVSLWSEDELLAVLYWDKWREGTAEHVGSIASESELARSDGSTVDGVGVSMLGLCFRAVQKMMRLHSLYCLSNENEGRVLLPLQQLGRTLTLKVLLQWKVRVQIHQWIRFQIILVI</sequence>
<reference evidence="1 2" key="1">
    <citation type="journal article" date="2023" name="Plants (Basel)">
        <title>Bridging the Gap: Combining Genomics and Transcriptomics Approaches to Understand Stylosanthes scabra, an Orphan Legume from the Brazilian Caatinga.</title>
        <authorList>
            <person name="Ferreira-Neto J.R.C."/>
            <person name="da Silva M.D."/>
            <person name="Binneck E."/>
            <person name="de Melo N.F."/>
            <person name="da Silva R.H."/>
            <person name="de Melo A.L.T.M."/>
            <person name="Pandolfi V."/>
            <person name="Bustamante F.O."/>
            <person name="Brasileiro-Vidal A.C."/>
            <person name="Benko-Iseppon A.M."/>
        </authorList>
    </citation>
    <scope>NUCLEOTIDE SEQUENCE [LARGE SCALE GENOMIC DNA]</scope>
    <source>
        <tissue evidence="1">Leaves</tissue>
    </source>
</reference>